<sequence length="165" mass="19458">MFSPYKLSQLKTGLYQFTTDQQVVYNVYFEDSLSYFQDFPEFSSDVMTFGFDRIITPAHKCGTDLKIRLTITHHVINFFTENQNKVLFFVCDSADSRGKARMKIFEHWCLQYKNSFLEKYNESIITEDVEIHCSLILHIENALKDHIISCFRSLSKSTTEKLRSY</sequence>
<evidence type="ECO:0000313" key="1">
    <source>
        <dbReference type="EMBL" id="SEW29281.1"/>
    </source>
</evidence>
<name>A0A1I0QPC7_9BACT</name>
<dbReference type="Proteomes" id="UP000199310">
    <property type="component" value="Unassembled WGS sequence"/>
</dbReference>
<dbReference type="Pfam" id="PF19666">
    <property type="entry name" value="DUF6169"/>
    <property type="match status" value="1"/>
</dbReference>
<protein>
    <submittedName>
        <fullName evidence="1">Uncharacterized protein</fullName>
    </submittedName>
</protein>
<evidence type="ECO:0000313" key="2">
    <source>
        <dbReference type="Proteomes" id="UP000199310"/>
    </source>
</evidence>
<gene>
    <name evidence="1" type="ORF">SAMN04488122_1624</name>
</gene>
<dbReference type="AlphaFoldDB" id="A0A1I0QPC7"/>
<dbReference type="STRING" id="29529.SAMN04488122_1624"/>
<proteinExistence type="predicted"/>
<dbReference type="EMBL" id="FOJG01000001">
    <property type="protein sequence ID" value="SEW29281.1"/>
    <property type="molecule type" value="Genomic_DNA"/>
</dbReference>
<keyword evidence="2" id="KW-1185">Reference proteome</keyword>
<accession>A0A1I0QPC7</accession>
<organism evidence="1 2">
    <name type="scientific">Chitinophaga arvensicola</name>
    <dbReference type="NCBI Taxonomy" id="29529"/>
    <lineage>
        <taxon>Bacteria</taxon>
        <taxon>Pseudomonadati</taxon>
        <taxon>Bacteroidota</taxon>
        <taxon>Chitinophagia</taxon>
        <taxon>Chitinophagales</taxon>
        <taxon>Chitinophagaceae</taxon>
        <taxon>Chitinophaga</taxon>
    </lineage>
</organism>
<dbReference type="InterPro" id="IPR046167">
    <property type="entry name" value="DUF6169"/>
</dbReference>
<reference evidence="2" key="1">
    <citation type="submission" date="2016-10" db="EMBL/GenBank/DDBJ databases">
        <authorList>
            <person name="Varghese N."/>
            <person name="Submissions S."/>
        </authorList>
    </citation>
    <scope>NUCLEOTIDE SEQUENCE [LARGE SCALE GENOMIC DNA]</scope>
    <source>
        <strain evidence="2">DSM 3695</strain>
    </source>
</reference>